<protein>
    <submittedName>
        <fullName evidence="3">Uncharacterized protein</fullName>
    </submittedName>
</protein>
<dbReference type="OrthoDB" id="10532454at2759"/>
<evidence type="ECO:0000256" key="2">
    <source>
        <dbReference type="SAM" id="Phobius"/>
    </source>
</evidence>
<keyword evidence="2" id="KW-0472">Membrane</keyword>
<keyword evidence="4" id="KW-1185">Reference proteome</keyword>
<feature type="transmembrane region" description="Helical" evidence="2">
    <location>
        <begin position="121"/>
        <end position="141"/>
    </location>
</feature>
<evidence type="ECO:0000313" key="3">
    <source>
        <dbReference type="EMBL" id="KZP00098.1"/>
    </source>
</evidence>
<feature type="transmembrane region" description="Helical" evidence="2">
    <location>
        <begin position="58"/>
        <end position="76"/>
    </location>
</feature>
<name>A0A167QNG4_CALVF</name>
<feature type="transmembrane region" description="Helical" evidence="2">
    <location>
        <begin position="82"/>
        <end position="101"/>
    </location>
</feature>
<accession>A0A167QNG4</accession>
<feature type="compositionally biased region" description="Polar residues" evidence="1">
    <location>
        <begin position="204"/>
        <end position="215"/>
    </location>
</feature>
<keyword evidence="2" id="KW-1133">Transmembrane helix</keyword>
<dbReference type="Proteomes" id="UP000076738">
    <property type="component" value="Unassembled WGS sequence"/>
</dbReference>
<dbReference type="AlphaFoldDB" id="A0A167QNG4"/>
<evidence type="ECO:0000313" key="4">
    <source>
        <dbReference type="Proteomes" id="UP000076738"/>
    </source>
</evidence>
<gene>
    <name evidence="3" type="ORF">CALVIDRAFT_533754</name>
</gene>
<evidence type="ECO:0000256" key="1">
    <source>
        <dbReference type="SAM" id="MobiDB-lite"/>
    </source>
</evidence>
<feature type="region of interest" description="Disordered" evidence="1">
    <location>
        <begin position="191"/>
        <end position="221"/>
    </location>
</feature>
<organism evidence="3 4">
    <name type="scientific">Calocera viscosa (strain TUFC12733)</name>
    <dbReference type="NCBI Taxonomy" id="1330018"/>
    <lineage>
        <taxon>Eukaryota</taxon>
        <taxon>Fungi</taxon>
        <taxon>Dikarya</taxon>
        <taxon>Basidiomycota</taxon>
        <taxon>Agaricomycotina</taxon>
        <taxon>Dacrymycetes</taxon>
        <taxon>Dacrymycetales</taxon>
        <taxon>Dacrymycetaceae</taxon>
        <taxon>Calocera</taxon>
    </lineage>
</organism>
<proteinExistence type="predicted"/>
<reference evidence="3 4" key="1">
    <citation type="journal article" date="2016" name="Mol. Biol. Evol.">
        <title>Comparative Genomics of Early-Diverging Mushroom-Forming Fungi Provides Insights into the Origins of Lignocellulose Decay Capabilities.</title>
        <authorList>
            <person name="Nagy L.G."/>
            <person name="Riley R."/>
            <person name="Tritt A."/>
            <person name="Adam C."/>
            <person name="Daum C."/>
            <person name="Floudas D."/>
            <person name="Sun H."/>
            <person name="Yadav J.S."/>
            <person name="Pangilinan J."/>
            <person name="Larsson K.H."/>
            <person name="Matsuura K."/>
            <person name="Barry K."/>
            <person name="Labutti K."/>
            <person name="Kuo R."/>
            <person name="Ohm R.A."/>
            <person name="Bhattacharya S.S."/>
            <person name="Shirouzu T."/>
            <person name="Yoshinaga Y."/>
            <person name="Martin F.M."/>
            <person name="Grigoriev I.V."/>
            <person name="Hibbett D.S."/>
        </authorList>
    </citation>
    <scope>NUCLEOTIDE SEQUENCE [LARGE SCALE GENOMIC DNA]</scope>
    <source>
        <strain evidence="3 4">TUFC12733</strain>
    </source>
</reference>
<sequence>MLIDLLEARQSSVAASALAPPPSPPPDMFRPHLSQHPTLLDALFRTLRASLGAHTDPTRALVASVLFLFLFSAILFTPPSAVAALPLALYGCTTWGLLMVLEWDGPSYSHGTRVGRLPQYLLGLTNAFALLSLLRLGGHALLVCTTWRGDWAAMGENWPSYSIRVMAGVVLAVGTALMHVASKSLRKGASLPPLPSIRAGADQKQAQEYRTTQPRSGPRDV</sequence>
<keyword evidence="2" id="KW-0812">Transmembrane</keyword>
<feature type="transmembrane region" description="Helical" evidence="2">
    <location>
        <begin position="161"/>
        <end position="181"/>
    </location>
</feature>
<dbReference type="EMBL" id="KV417270">
    <property type="protein sequence ID" value="KZP00098.1"/>
    <property type="molecule type" value="Genomic_DNA"/>
</dbReference>